<reference evidence="9" key="2">
    <citation type="submission" date="2020-05" db="EMBL/GenBank/DDBJ databases">
        <authorList>
            <person name="Kim H.-S."/>
            <person name="Proctor R.H."/>
            <person name="Brown D.W."/>
        </authorList>
    </citation>
    <scope>NUCLEOTIDE SEQUENCE</scope>
    <source>
        <strain evidence="9">NRRL 45417</strain>
    </source>
</reference>
<dbReference type="SUPFAM" id="SSF57701">
    <property type="entry name" value="Zn2/Cys6 DNA-binding domain"/>
    <property type="match status" value="1"/>
</dbReference>
<accession>A0A8H4SRY1</accession>
<gene>
    <name evidence="9" type="ORF">FGADI_12633</name>
</gene>
<reference evidence="9" key="1">
    <citation type="journal article" date="2020" name="BMC Genomics">
        <title>Correction to: Identification and distribution of gene clusters required for synthesis of sphingolipid metabolism inhibitors in diverse species of the filamentous fungus Fusarium.</title>
        <authorList>
            <person name="Kim H.S."/>
            <person name="Lohmar J.M."/>
            <person name="Busman M."/>
            <person name="Brown D.W."/>
            <person name="Naumann T.A."/>
            <person name="Divon H.H."/>
            <person name="Lysoe E."/>
            <person name="Uhlig S."/>
            <person name="Proctor R.H."/>
        </authorList>
    </citation>
    <scope>NUCLEOTIDE SEQUENCE</scope>
    <source>
        <strain evidence="9">NRRL 45417</strain>
    </source>
</reference>
<evidence type="ECO:0000313" key="10">
    <source>
        <dbReference type="Proteomes" id="UP000604273"/>
    </source>
</evidence>
<dbReference type="Proteomes" id="UP000604273">
    <property type="component" value="Unassembled WGS sequence"/>
</dbReference>
<evidence type="ECO:0000259" key="8">
    <source>
        <dbReference type="Pfam" id="PF00172"/>
    </source>
</evidence>
<dbReference type="GO" id="GO:0008270">
    <property type="term" value="F:zinc ion binding"/>
    <property type="evidence" value="ECO:0007669"/>
    <property type="project" value="InterPro"/>
</dbReference>
<keyword evidence="1" id="KW-0479">Metal-binding</keyword>
<dbReference type="InterPro" id="IPR052360">
    <property type="entry name" value="Transcr_Regulatory_Proteins"/>
</dbReference>
<dbReference type="EMBL" id="JABFAI010000430">
    <property type="protein sequence ID" value="KAF4944515.1"/>
    <property type="molecule type" value="Genomic_DNA"/>
</dbReference>
<feature type="region of interest" description="Disordered" evidence="7">
    <location>
        <begin position="75"/>
        <end position="99"/>
    </location>
</feature>
<proteinExistence type="predicted"/>
<keyword evidence="2" id="KW-0862">Zinc</keyword>
<evidence type="ECO:0000256" key="4">
    <source>
        <dbReference type="ARBA" id="ARBA00023125"/>
    </source>
</evidence>
<keyword evidence="6" id="KW-0539">Nucleus</keyword>
<comment type="caution">
    <text evidence="9">The sequence shown here is derived from an EMBL/GenBank/DDBJ whole genome shotgun (WGS) entry which is preliminary data.</text>
</comment>
<feature type="domain" description="Zn(2)-C6 fungal-type" evidence="8">
    <location>
        <begin position="41"/>
        <end position="68"/>
    </location>
</feature>
<dbReference type="CDD" id="cd00067">
    <property type="entry name" value="GAL4"/>
    <property type="match status" value="1"/>
</dbReference>
<dbReference type="InterPro" id="IPR001138">
    <property type="entry name" value="Zn2Cys6_DnaBD"/>
</dbReference>
<evidence type="ECO:0000256" key="2">
    <source>
        <dbReference type="ARBA" id="ARBA00022833"/>
    </source>
</evidence>
<name>A0A8H4SRY1_9HYPO</name>
<dbReference type="PANTHER" id="PTHR36206:SF12">
    <property type="entry name" value="ASPERCRYPTIN BIOSYNTHESIS CLUSTER-SPECIFIC TRANSCRIPTION REGULATOR ATNN-RELATED"/>
    <property type="match status" value="1"/>
</dbReference>
<evidence type="ECO:0000256" key="6">
    <source>
        <dbReference type="ARBA" id="ARBA00023242"/>
    </source>
</evidence>
<evidence type="ECO:0000313" key="9">
    <source>
        <dbReference type="EMBL" id="KAF4944515.1"/>
    </source>
</evidence>
<protein>
    <recommendedName>
        <fullName evidence="8">Zn(2)-C6 fungal-type domain-containing protein</fullName>
    </recommendedName>
</protein>
<evidence type="ECO:0000256" key="1">
    <source>
        <dbReference type="ARBA" id="ARBA00022723"/>
    </source>
</evidence>
<dbReference type="AlphaFoldDB" id="A0A8H4SRY1"/>
<sequence>MVAPKTAPRGRTKVKTGCATCRSVKTPPSHPRKAHTHRKKRIRKVKCDEAKPSCEKCVKTGRKCDGYESVFRPFSSTPQPIAKPGTATSGHDNAKGELSLSPGDLNRYFSTKTIFDVELSCNEEAAEVLQASLTNDSIRHALLSLRALRGNLESTKEGGGSDTDEQQRLSYNFGLQQYSKALTSLASKLAYPSPESLKSALLCCQVLISVEQVRSNFSAMGLHIVRGLNILREYRARPYLAPNCLMPANHTALPSLDVFIIKLFAAPCKFTEQQTSESWGTTTPPTETNDRRLAPNMRAELTKVATSTMALLEAVTTMQSDEQAQLLVSERRNLLHGLDSWLSALEALKKETQPEGPESISDTFLRILYLILKIILLGTLETSPDLDVKLREESKQLQDLANIVNERLKDYDMHRGIDRSLAKQSQ</sequence>
<keyword evidence="10" id="KW-1185">Reference proteome</keyword>
<organism evidence="9 10">
    <name type="scientific">Fusarium gaditjirri</name>
    <dbReference type="NCBI Taxonomy" id="282569"/>
    <lineage>
        <taxon>Eukaryota</taxon>
        <taxon>Fungi</taxon>
        <taxon>Dikarya</taxon>
        <taxon>Ascomycota</taxon>
        <taxon>Pezizomycotina</taxon>
        <taxon>Sordariomycetes</taxon>
        <taxon>Hypocreomycetidae</taxon>
        <taxon>Hypocreales</taxon>
        <taxon>Nectriaceae</taxon>
        <taxon>Fusarium</taxon>
        <taxon>Fusarium nisikadoi species complex</taxon>
    </lineage>
</organism>
<dbReference type="Pfam" id="PF00172">
    <property type="entry name" value="Zn_clus"/>
    <property type="match status" value="1"/>
</dbReference>
<dbReference type="GO" id="GO:0000981">
    <property type="term" value="F:DNA-binding transcription factor activity, RNA polymerase II-specific"/>
    <property type="evidence" value="ECO:0007669"/>
    <property type="project" value="InterPro"/>
</dbReference>
<keyword evidence="5" id="KW-0804">Transcription</keyword>
<dbReference type="PANTHER" id="PTHR36206">
    <property type="entry name" value="ASPERCRYPTIN BIOSYNTHESIS CLUSTER-SPECIFIC TRANSCRIPTION REGULATOR ATNN-RELATED"/>
    <property type="match status" value="1"/>
</dbReference>
<dbReference type="OrthoDB" id="3172332at2759"/>
<keyword evidence="4" id="KW-0238">DNA-binding</keyword>
<evidence type="ECO:0000256" key="3">
    <source>
        <dbReference type="ARBA" id="ARBA00023015"/>
    </source>
</evidence>
<dbReference type="GO" id="GO:0003677">
    <property type="term" value="F:DNA binding"/>
    <property type="evidence" value="ECO:0007669"/>
    <property type="project" value="UniProtKB-KW"/>
</dbReference>
<feature type="compositionally biased region" description="Basic residues" evidence="7">
    <location>
        <begin position="30"/>
        <end position="41"/>
    </location>
</feature>
<evidence type="ECO:0000256" key="7">
    <source>
        <dbReference type="SAM" id="MobiDB-lite"/>
    </source>
</evidence>
<dbReference type="InterPro" id="IPR036864">
    <property type="entry name" value="Zn2-C6_fun-type_DNA-bd_sf"/>
</dbReference>
<feature type="region of interest" description="Disordered" evidence="7">
    <location>
        <begin position="1"/>
        <end position="41"/>
    </location>
</feature>
<keyword evidence="3" id="KW-0805">Transcription regulation</keyword>
<evidence type="ECO:0000256" key="5">
    <source>
        <dbReference type="ARBA" id="ARBA00023163"/>
    </source>
</evidence>